<evidence type="ECO:0000313" key="1">
    <source>
        <dbReference type="EMBL" id="MBX53326.1"/>
    </source>
</evidence>
<name>A0A2P2PF19_RHIMU</name>
<dbReference type="EMBL" id="GGEC01072842">
    <property type="protein sequence ID" value="MBX53326.1"/>
    <property type="molecule type" value="Transcribed_RNA"/>
</dbReference>
<accession>A0A2P2PF19</accession>
<dbReference type="AlphaFoldDB" id="A0A2P2PF19"/>
<organism evidence="1">
    <name type="scientific">Rhizophora mucronata</name>
    <name type="common">Asiatic mangrove</name>
    <dbReference type="NCBI Taxonomy" id="61149"/>
    <lineage>
        <taxon>Eukaryota</taxon>
        <taxon>Viridiplantae</taxon>
        <taxon>Streptophyta</taxon>
        <taxon>Embryophyta</taxon>
        <taxon>Tracheophyta</taxon>
        <taxon>Spermatophyta</taxon>
        <taxon>Magnoliopsida</taxon>
        <taxon>eudicotyledons</taxon>
        <taxon>Gunneridae</taxon>
        <taxon>Pentapetalae</taxon>
        <taxon>rosids</taxon>
        <taxon>fabids</taxon>
        <taxon>Malpighiales</taxon>
        <taxon>Rhizophoraceae</taxon>
        <taxon>Rhizophora</taxon>
    </lineage>
</organism>
<sequence>MQKAKRKIRANQCNELAYSRTTIFKFLSSKWCGWTQWLLPAKSSKPCIN</sequence>
<reference evidence="1" key="1">
    <citation type="submission" date="2018-02" db="EMBL/GenBank/DDBJ databases">
        <title>Rhizophora mucronata_Transcriptome.</title>
        <authorList>
            <person name="Meera S.P."/>
            <person name="Sreeshan A."/>
            <person name="Augustine A."/>
        </authorList>
    </citation>
    <scope>NUCLEOTIDE SEQUENCE</scope>
    <source>
        <tissue evidence="1">Leaf</tissue>
    </source>
</reference>
<protein>
    <submittedName>
        <fullName evidence="1">Uncharacterized protein</fullName>
    </submittedName>
</protein>
<proteinExistence type="predicted"/>